<organism evidence="1 2">
    <name type="scientific">Leptospira kmetyi</name>
    <dbReference type="NCBI Taxonomy" id="408139"/>
    <lineage>
        <taxon>Bacteria</taxon>
        <taxon>Pseudomonadati</taxon>
        <taxon>Spirochaetota</taxon>
        <taxon>Spirochaetia</taxon>
        <taxon>Leptospirales</taxon>
        <taxon>Leptospiraceae</taxon>
        <taxon>Leptospira</taxon>
    </lineage>
</organism>
<protein>
    <submittedName>
        <fullName evidence="1">Uncharacterized protein</fullName>
    </submittedName>
</protein>
<reference evidence="1 2" key="1">
    <citation type="submission" date="2017-07" db="EMBL/GenBank/DDBJ databases">
        <title>Leptospira spp. isolated from tropical soils.</title>
        <authorList>
            <person name="Thibeaux R."/>
            <person name="Iraola G."/>
            <person name="Ferres I."/>
            <person name="Bierque E."/>
            <person name="Girault D."/>
            <person name="Soupe-Gilbert M.-E."/>
            <person name="Picardeau M."/>
            <person name="Goarant C."/>
        </authorList>
    </citation>
    <scope>NUCLEOTIDE SEQUENCE [LARGE SCALE GENOMIC DNA]</scope>
    <source>
        <strain evidence="1 2">JW2-C-B1</strain>
    </source>
</reference>
<evidence type="ECO:0000313" key="1">
    <source>
        <dbReference type="EMBL" id="PJZ28412.1"/>
    </source>
</evidence>
<proteinExistence type="predicted"/>
<keyword evidence="2" id="KW-1185">Reference proteome</keyword>
<gene>
    <name evidence="1" type="ORF">CH378_18180</name>
</gene>
<name>A0ABX4N4V7_9LEPT</name>
<comment type="caution">
    <text evidence="1">The sequence shown here is derived from an EMBL/GenBank/DDBJ whole genome shotgun (WGS) entry which is preliminary data.</text>
</comment>
<evidence type="ECO:0000313" key="2">
    <source>
        <dbReference type="Proteomes" id="UP000231919"/>
    </source>
</evidence>
<accession>A0ABX4N4V7</accession>
<dbReference type="EMBL" id="NPDP01000040">
    <property type="protein sequence ID" value="PJZ28412.1"/>
    <property type="molecule type" value="Genomic_DNA"/>
</dbReference>
<dbReference type="Proteomes" id="UP000231919">
    <property type="component" value="Unassembled WGS sequence"/>
</dbReference>
<sequence length="73" mass="8505">MMIADESNIKTHEQVKRAEFCENGWGYWPGKFQNGINKTFDVISNSQGKIYKNVEVNRKLCFEVSFPSENNEK</sequence>